<reference evidence="2 3" key="1">
    <citation type="submission" date="2011-08" db="EMBL/GenBank/DDBJ databases">
        <authorList>
            <person name="Weinstock G."/>
            <person name="Sodergren E."/>
            <person name="Clifton S."/>
            <person name="Fulton L."/>
            <person name="Fulton B."/>
            <person name="Courtney L."/>
            <person name="Fronick C."/>
            <person name="Harrison M."/>
            <person name="Strong C."/>
            <person name="Farmer C."/>
            <person name="Delahaunty K."/>
            <person name="Markovic C."/>
            <person name="Hall O."/>
            <person name="Minx P."/>
            <person name="Tomlinson C."/>
            <person name="Mitreva M."/>
            <person name="Hou S."/>
            <person name="Chen J."/>
            <person name="Wollam A."/>
            <person name="Pepin K.H."/>
            <person name="Johnson M."/>
            <person name="Bhonagiri V."/>
            <person name="Zhang X."/>
            <person name="Suruliraj S."/>
            <person name="Warren W."/>
            <person name="Chinwalla A."/>
            <person name="Mardis E.R."/>
            <person name="Wilson R.K."/>
        </authorList>
    </citation>
    <scope>NUCLEOTIDE SEQUENCE [LARGE SCALE GENOMIC DNA]</scope>
    <source>
        <strain evidence="2 3">F0432</strain>
    </source>
</reference>
<proteinExistence type="predicted"/>
<name>G9ZJ80_9GAMM</name>
<dbReference type="Proteomes" id="UP000004750">
    <property type="component" value="Unassembled WGS sequence"/>
</dbReference>
<dbReference type="AlphaFoldDB" id="G9ZJ80"/>
<protein>
    <submittedName>
        <fullName evidence="2">Uncharacterized protein</fullName>
    </submittedName>
</protein>
<evidence type="ECO:0000256" key="1">
    <source>
        <dbReference type="SAM" id="MobiDB-lite"/>
    </source>
</evidence>
<feature type="region of interest" description="Disordered" evidence="1">
    <location>
        <begin position="1"/>
        <end position="51"/>
    </location>
</feature>
<accession>G9ZJ80</accession>
<evidence type="ECO:0000313" key="2">
    <source>
        <dbReference type="EMBL" id="EHM50221.1"/>
    </source>
</evidence>
<organism evidence="2 3">
    <name type="scientific">Cardiobacterium valvarum F0432</name>
    <dbReference type="NCBI Taxonomy" id="797473"/>
    <lineage>
        <taxon>Bacteria</taxon>
        <taxon>Pseudomonadati</taxon>
        <taxon>Pseudomonadota</taxon>
        <taxon>Gammaproteobacteria</taxon>
        <taxon>Cardiobacteriales</taxon>
        <taxon>Cardiobacteriaceae</taxon>
        <taxon>Cardiobacterium</taxon>
    </lineage>
</organism>
<gene>
    <name evidence="2" type="ORF">HMPREF9080_02849</name>
</gene>
<dbReference type="EMBL" id="AGCM01000184">
    <property type="protein sequence ID" value="EHM50221.1"/>
    <property type="molecule type" value="Genomic_DNA"/>
</dbReference>
<sequence>MGGDVAGANLHGVSPANHGYDTPGGIRCGHPWTLTGQHPPMRQAAKSPRLG</sequence>
<evidence type="ECO:0000313" key="3">
    <source>
        <dbReference type="Proteomes" id="UP000004750"/>
    </source>
</evidence>
<comment type="caution">
    <text evidence="2">The sequence shown here is derived from an EMBL/GenBank/DDBJ whole genome shotgun (WGS) entry which is preliminary data.</text>
</comment>
<dbReference type="HOGENOM" id="CLU_3096959_0_0_6"/>